<dbReference type="PANTHER" id="PTHR46670:SF3">
    <property type="entry name" value="ENDONUCLEASE_EXONUCLEASE_PHOSPHATASE DOMAIN-CONTAINING PROTEIN"/>
    <property type="match status" value="1"/>
</dbReference>
<dbReference type="STRING" id="45351.A7T793"/>
<dbReference type="Proteomes" id="UP000001593">
    <property type="component" value="Unassembled WGS sequence"/>
</dbReference>
<dbReference type="OMA" id="REDACAW"/>
<organism evidence="2 3">
    <name type="scientific">Nematostella vectensis</name>
    <name type="common">Starlet sea anemone</name>
    <dbReference type="NCBI Taxonomy" id="45351"/>
    <lineage>
        <taxon>Eukaryota</taxon>
        <taxon>Metazoa</taxon>
        <taxon>Cnidaria</taxon>
        <taxon>Anthozoa</taxon>
        <taxon>Hexacorallia</taxon>
        <taxon>Actiniaria</taxon>
        <taxon>Edwardsiidae</taxon>
        <taxon>Nematostella</taxon>
    </lineage>
</organism>
<evidence type="ECO:0000313" key="3">
    <source>
        <dbReference type="Proteomes" id="UP000001593"/>
    </source>
</evidence>
<dbReference type="GO" id="GO:0003824">
    <property type="term" value="F:catalytic activity"/>
    <property type="evidence" value="ECO:0007669"/>
    <property type="project" value="InterPro"/>
</dbReference>
<sequence>KADIVAITETWLSGNDDAIGSELCPDGYRVLDQVRCGRQGGGTALIFRDSLTVEKVDGGAKTSFEFSEWLIRLPSQELRVLILYRPQTDSNGQTIPIGTFFTELSDYLETIVLCKEQLVVVGDFNIHVDLLDGDAARFLELLECFSLQQNIAGLTHIHGHTLDLVITRQTEQIIRETPLVDRYLSDHASVLCSLQCLKPCLAVRTVSYRKLKSVDIQTLNSDL</sequence>
<feature type="non-terminal residue" evidence="2">
    <location>
        <position position="1"/>
    </location>
</feature>
<accession>A7T793</accession>
<name>A7T793_NEMVE</name>
<reference evidence="2 3" key="1">
    <citation type="journal article" date="2007" name="Science">
        <title>Sea anemone genome reveals ancestral eumetazoan gene repertoire and genomic organization.</title>
        <authorList>
            <person name="Putnam N.H."/>
            <person name="Srivastava M."/>
            <person name="Hellsten U."/>
            <person name="Dirks B."/>
            <person name="Chapman J."/>
            <person name="Salamov A."/>
            <person name="Terry A."/>
            <person name="Shapiro H."/>
            <person name="Lindquist E."/>
            <person name="Kapitonov V.V."/>
            <person name="Jurka J."/>
            <person name="Genikhovich G."/>
            <person name="Grigoriev I.V."/>
            <person name="Lucas S.M."/>
            <person name="Steele R.E."/>
            <person name="Finnerty J.R."/>
            <person name="Technau U."/>
            <person name="Martindale M.Q."/>
            <person name="Rokhsar D.S."/>
        </authorList>
    </citation>
    <scope>NUCLEOTIDE SEQUENCE [LARGE SCALE GENOMIC DNA]</scope>
    <source>
        <strain evidence="3">CH2 X CH6</strain>
    </source>
</reference>
<dbReference type="HOGENOM" id="CLU_000680_39_4_1"/>
<proteinExistence type="predicted"/>
<dbReference type="EMBL" id="DS471946">
    <property type="protein sequence ID" value="EDO28159.1"/>
    <property type="molecule type" value="Genomic_DNA"/>
</dbReference>
<dbReference type="PANTHER" id="PTHR46670">
    <property type="entry name" value="ENDO/EXONUCLEASE/PHOSPHATASE DOMAIN-CONTAINING PROTEIN"/>
    <property type="match status" value="1"/>
</dbReference>
<feature type="domain" description="Endonuclease/exonuclease/phosphatase" evidence="1">
    <location>
        <begin position="80"/>
        <end position="190"/>
    </location>
</feature>
<dbReference type="Pfam" id="PF14529">
    <property type="entry name" value="Exo_endo_phos_2"/>
    <property type="match status" value="1"/>
</dbReference>
<dbReference type="PhylomeDB" id="A7T793"/>
<dbReference type="SUPFAM" id="SSF56219">
    <property type="entry name" value="DNase I-like"/>
    <property type="match status" value="1"/>
</dbReference>
<dbReference type="InterPro" id="IPR036691">
    <property type="entry name" value="Endo/exonu/phosph_ase_sf"/>
</dbReference>
<dbReference type="eggNOG" id="ENOG502SR1K">
    <property type="taxonomic scope" value="Eukaryota"/>
</dbReference>
<protein>
    <recommendedName>
        <fullName evidence="1">Endonuclease/exonuclease/phosphatase domain-containing protein</fullName>
    </recommendedName>
</protein>
<gene>
    <name evidence="2" type="ORF">NEMVEDRAFT_v1g56806</name>
</gene>
<evidence type="ECO:0000259" key="1">
    <source>
        <dbReference type="Pfam" id="PF14529"/>
    </source>
</evidence>
<dbReference type="InterPro" id="IPR005135">
    <property type="entry name" value="Endo/exonuclease/phosphatase"/>
</dbReference>
<keyword evidence="3" id="KW-1185">Reference proteome</keyword>
<dbReference type="Gene3D" id="3.60.10.10">
    <property type="entry name" value="Endonuclease/exonuclease/phosphatase"/>
    <property type="match status" value="1"/>
</dbReference>
<feature type="non-terminal residue" evidence="2">
    <location>
        <position position="223"/>
    </location>
</feature>
<dbReference type="AlphaFoldDB" id="A7T793"/>
<dbReference type="InParanoid" id="A7T793"/>
<evidence type="ECO:0000313" key="2">
    <source>
        <dbReference type="EMBL" id="EDO28159.1"/>
    </source>
</evidence>